<evidence type="ECO:0000313" key="2">
    <source>
        <dbReference type="EMBL" id="CDR17925.1"/>
    </source>
</evidence>
<dbReference type="InterPro" id="IPR036661">
    <property type="entry name" value="Luciferase-like_sf"/>
</dbReference>
<dbReference type="HOGENOM" id="CLU_027853_5_1_11"/>
<dbReference type="GO" id="GO:0004497">
    <property type="term" value="F:monooxygenase activity"/>
    <property type="evidence" value="ECO:0007669"/>
    <property type="project" value="UniProtKB-KW"/>
</dbReference>
<keyword evidence="2" id="KW-0560">Oxidoreductase</keyword>
<reference evidence="2" key="1">
    <citation type="submission" date="2014-05" db="EMBL/GenBank/DDBJ databases">
        <authorList>
            <person name="Horn Fabian"/>
        </authorList>
    </citation>
    <scope>NUCLEOTIDE SEQUENCE</scope>
</reference>
<keyword evidence="2" id="KW-0503">Monooxygenase</keyword>
<dbReference type="EMBL" id="LK022848">
    <property type="protein sequence ID" value="CDR17925.1"/>
    <property type="molecule type" value="Genomic_DNA"/>
</dbReference>
<dbReference type="Pfam" id="PF00296">
    <property type="entry name" value="Bac_luciferase"/>
    <property type="match status" value="1"/>
</dbReference>
<dbReference type="Gene3D" id="3.20.20.30">
    <property type="entry name" value="Luciferase-like domain"/>
    <property type="match status" value="1"/>
</dbReference>
<accession>A0A061A511</accession>
<dbReference type="RefSeq" id="WP_044580529.1">
    <property type="nucleotide sequence ID" value="NZ_BAABDR010000100.1"/>
</dbReference>
<dbReference type="PANTHER" id="PTHR43244:SF2">
    <property type="entry name" value="CONSERVED HYPOTHETICAL ALANINE AND PROLINE-RICH PROTEIN"/>
    <property type="match status" value="1"/>
</dbReference>
<protein>
    <submittedName>
        <fullName evidence="2">FMN-dependent monooxygenase</fullName>
    </submittedName>
</protein>
<dbReference type="InterPro" id="IPR011251">
    <property type="entry name" value="Luciferase-like_dom"/>
</dbReference>
<dbReference type="SUPFAM" id="SSF51679">
    <property type="entry name" value="Bacterial luciferase-like"/>
    <property type="match status" value="1"/>
</dbReference>
<evidence type="ECO:0000259" key="1">
    <source>
        <dbReference type="Pfam" id="PF00296"/>
    </source>
</evidence>
<feature type="domain" description="Luciferase-like" evidence="1">
    <location>
        <begin position="10"/>
        <end position="295"/>
    </location>
</feature>
<name>A0A061A511_9ACTN</name>
<gene>
    <name evidence="2" type="ORF">SIRAN9890</name>
</gene>
<dbReference type="PANTHER" id="PTHR43244">
    <property type="match status" value="1"/>
</dbReference>
<proteinExistence type="predicted"/>
<dbReference type="CDD" id="cd01097">
    <property type="entry name" value="Tetrahydromethanopterin_reductase"/>
    <property type="match status" value="1"/>
</dbReference>
<dbReference type="InterPro" id="IPR050564">
    <property type="entry name" value="F420-G6PD/mer"/>
</dbReference>
<dbReference type="GO" id="GO:0016705">
    <property type="term" value="F:oxidoreductase activity, acting on paired donors, with incorporation or reduction of molecular oxygen"/>
    <property type="evidence" value="ECO:0007669"/>
    <property type="project" value="InterPro"/>
</dbReference>
<dbReference type="AlphaFoldDB" id="A0A061A511"/>
<organism evidence="2">
    <name type="scientific">Streptomyces iranensis</name>
    <dbReference type="NCBI Taxonomy" id="576784"/>
    <lineage>
        <taxon>Bacteria</taxon>
        <taxon>Bacillati</taxon>
        <taxon>Actinomycetota</taxon>
        <taxon>Actinomycetes</taxon>
        <taxon>Kitasatosporales</taxon>
        <taxon>Streptomycetaceae</taxon>
        <taxon>Streptomyces</taxon>
        <taxon>Streptomyces violaceusniger group</taxon>
    </lineage>
</organism>
<sequence>MKLGMPWNGAEVAKEAERAGFTSFCTGDFVDHDAYLSLGEMARGVTTAEVGTAIAYAFARTPYAHATAARQIHATAPGGMFLGFGTGAFKVNRDWFGVPADKPMARIRELIPAVRAYLEAENGEVVSFEGEYYRIEADIRAPVLGRLDIPLLLAGFNAGMAQTAGEVADGIIGHGLFTGRWWRDVVRPRFSAGVERSGRTSSDVREVGWLITAVDDTDPDRAIRDARRMIAFYLTVKTYDPFVEFHGWESAVEALRAAFRGGDTEAMAEAVTDEMLGAIAVCGTTAQAQAMLDARRGGLPRGTAYLAPPSFLVSKRRQAAYCRASLNLRSPE</sequence>